<proteinExistence type="inferred from homology"/>
<dbReference type="PANTHER" id="PTHR12428:SF34">
    <property type="entry name" value="MITOCHONDRIAL INNER MEMBRANE PROTEIN OXA1-LIKE"/>
    <property type="match status" value="1"/>
</dbReference>
<dbReference type="NCBIfam" id="TIGR03592">
    <property type="entry name" value="yidC_oxa1_cterm"/>
    <property type="match status" value="1"/>
</dbReference>
<evidence type="ECO:0000256" key="7">
    <source>
        <dbReference type="SAM" id="MobiDB-lite"/>
    </source>
</evidence>
<keyword evidence="4" id="KW-1133">Transmembrane helix</keyword>
<accession>A0AAD4ITX6</accession>
<evidence type="ECO:0000256" key="6">
    <source>
        <dbReference type="RuleBase" id="RU003945"/>
    </source>
</evidence>
<dbReference type="InterPro" id="IPR001708">
    <property type="entry name" value="YidC/ALB3/OXA1/COX18"/>
</dbReference>
<keyword evidence="3 6" id="KW-0812">Transmembrane</keyword>
<evidence type="ECO:0000259" key="8">
    <source>
        <dbReference type="Pfam" id="PF02096"/>
    </source>
</evidence>
<dbReference type="GO" id="GO:0032979">
    <property type="term" value="P:protein insertion into mitochondrial inner membrane from matrix"/>
    <property type="evidence" value="ECO:0007669"/>
    <property type="project" value="TreeGrafter"/>
</dbReference>
<dbReference type="Pfam" id="PF02096">
    <property type="entry name" value="60KD_IMP"/>
    <property type="match status" value="1"/>
</dbReference>
<dbReference type="EMBL" id="SDAM02002078">
    <property type="protein sequence ID" value="KAH6821518.1"/>
    <property type="molecule type" value="Genomic_DNA"/>
</dbReference>
<feature type="domain" description="Membrane insertase YidC/Oxa/ALB C-terminal" evidence="8">
    <location>
        <begin position="170"/>
        <end position="363"/>
    </location>
</feature>
<evidence type="ECO:0000313" key="9">
    <source>
        <dbReference type="EMBL" id="KAH6821518.1"/>
    </source>
</evidence>
<reference evidence="9 10" key="1">
    <citation type="journal article" date="2021" name="Nat. Commun.">
        <title>Incipient diploidization of the medicinal plant Perilla within 10,000 years.</title>
        <authorList>
            <person name="Zhang Y."/>
            <person name="Shen Q."/>
            <person name="Leng L."/>
            <person name="Zhang D."/>
            <person name="Chen S."/>
            <person name="Shi Y."/>
            <person name="Ning Z."/>
            <person name="Chen S."/>
        </authorList>
    </citation>
    <scope>NUCLEOTIDE SEQUENCE [LARGE SCALE GENOMIC DNA]</scope>
    <source>
        <strain evidence="10">cv. PC099</strain>
    </source>
</reference>
<dbReference type="GO" id="GO:0032977">
    <property type="term" value="F:membrane insertase activity"/>
    <property type="evidence" value="ECO:0007669"/>
    <property type="project" value="InterPro"/>
</dbReference>
<evidence type="ECO:0000256" key="4">
    <source>
        <dbReference type="ARBA" id="ARBA00022989"/>
    </source>
</evidence>
<evidence type="ECO:0000256" key="3">
    <source>
        <dbReference type="ARBA" id="ARBA00022692"/>
    </source>
</evidence>
<evidence type="ECO:0000256" key="5">
    <source>
        <dbReference type="ARBA" id="ARBA00023136"/>
    </source>
</evidence>
<dbReference type="CDD" id="cd20069">
    <property type="entry name" value="5TM_Oxa1-like"/>
    <property type="match status" value="1"/>
</dbReference>
<dbReference type="GO" id="GO:0005743">
    <property type="term" value="C:mitochondrial inner membrane"/>
    <property type="evidence" value="ECO:0007669"/>
    <property type="project" value="TreeGrafter"/>
</dbReference>
<evidence type="ECO:0000256" key="2">
    <source>
        <dbReference type="ARBA" id="ARBA00010583"/>
    </source>
</evidence>
<sequence>MAFRRSVTARAKILYQQQRIAVPFSHIDRDDNDRENLPRHNPIYNGSEIPDYLRRSRLLGAGDNVGSFSGSMNSFQDRRFAIPAAFAPVFVRNMSTLGKGSGADNIEIITDNIEIMTDVADVLGEKAVEVAAQVAPVVNEVAVAAADSFFPVAALQYVIDYVHFFTGLNWWASIVLTTVLIRTLQLPLTIHQIKATSKFTLLRPQLEAIQEEIKSRDMSPAAVAEGQARMRKLFNESGVTPFTPMKGLLIAGPVFCCFFLAINNMAEKVQSFKDGGAFWFTDLTTPDAMYILPVLTALTFWITVELNAQEGLEGNPAAGTIKKVSRVFAALTIPLTASFPKAIFCYWITSNLYSLAYGMVIKKPEVKKMLGIPDIPVPPPSPSTDQKQSLSFFESLKKYAESQQRLQQMQHQQKSLSPPTPADESSKPANPRIPSSSVLSQRIKSLEKEVKGRRKGKKRSN</sequence>
<keyword evidence="10" id="KW-1185">Reference proteome</keyword>
<feature type="compositionally biased region" description="Low complexity" evidence="7">
    <location>
        <begin position="403"/>
        <end position="413"/>
    </location>
</feature>
<dbReference type="Proteomes" id="UP001190926">
    <property type="component" value="Unassembled WGS sequence"/>
</dbReference>
<comment type="caution">
    <text evidence="9">The sequence shown here is derived from an EMBL/GenBank/DDBJ whole genome shotgun (WGS) entry which is preliminary data.</text>
</comment>
<gene>
    <name evidence="9" type="ORF">C2S53_018584</name>
</gene>
<comment type="subcellular location">
    <subcellularLocation>
        <location evidence="1 6">Membrane</location>
        <topology evidence="1 6">Multi-pass membrane protein</topology>
    </subcellularLocation>
</comment>
<feature type="region of interest" description="Disordered" evidence="7">
    <location>
        <begin position="403"/>
        <end position="461"/>
    </location>
</feature>
<dbReference type="InterPro" id="IPR028055">
    <property type="entry name" value="YidC/Oxa/ALB_C"/>
</dbReference>
<name>A0AAD4ITX6_PERFH</name>
<organism evidence="9 10">
    <name type="scientific">Perilla frutescens var. hirtella</name>
    <name type="common">Perilla citriodora</name>
    <name type="synonym">Perilla setoyensis</name>
    <dbReference type="NCBI Taxonomy" id="608512"/>
    <lineage>
        <taxon>Eukaryota</taxon>
        <taxon>Viridiplantae</taxon>
        <taxon>Streptophyta</taxon>
        <taxon>Embryophyta</taxon>
        <taxon>Tracheophyta</taxon>
        <taxon>Spermatophyta</taxon>
        <taxon>Magnoliopsida</taxon>
        <taxon>eudicotyledons</taxon>
        <taxon>Gunneridae</taxon>
        <taxon>Pentapetalae</taxon>
        <taxon>asterids</taxon>
        <taxon>lamiids</taxon>
        <taxon>Lamiales</taxon>
        <taxon>Lamiaceae</taxon>
        <taxon>Nepetoideae</taxon>
        <taxon>Elsholtzieae</taxon>
        <taxon>Perilla</taxon>
    </lineage>
</organism>
<dbReference type="PANTHER" id="PTHR12428">
    <property type="entry name" value="OXA1"/>
    <property type="match status" value="1"/>
</dbReference>
<evidence type="ECO:0000313" key="10">
    <source>
        <dbReference type="Proteomes" id="UP001190926"/>
    </source>
</evidence>
<feature type="compositionally biased region" description="Basic residues" evidence="7">
    <location>
        <begin position="451"/>
        <end position="461"/>
    </location>
</feature>
<keyword evidence="5" id="KW-0472">Membrane</keyword>
<dbReference type="AlphaFoldDB" id="A0AAD4ITX6"/>
<evidence type="ECO:0000256" key="1">
    <source>
        <dbReference type="ARBA" id="ARBA00004141"/>
    </source>
</evidence>
<feature type="compositionally biased region" description="Polar residues" evidence="7">
    <location>
        <begin position="433"/>
        <end position="443"/>
    </location>
</feature>
<comment type="similarity">
    <text evidence="2">Belongs to the OXA1/ALB3/YidC (TC 2.A.9.2) family.</text>
</comment>
<protein>
    <recommendedName>
        <fullName evidence="8">Membrane insertase YidC/Oxa/ALB C-terminal domain-containing protein</fullName>
    </recommendedName>
</protein>
<comment type="similarity">
    <text evidence="6">Belongs to the OXA1/ALB3/YidC family.</text>
</comment>